<protein>
    <submittedName>
        <fullName evidence="9">Sodium:alanine symporter family protein</fullName>
    </submittedName>
</protein>
<feature type="transmembrane region" description="Helical" evidence="8">
    <location>
        <begin position="221"/>
        <end position="238"/>
    </location>
</feature>
<comment type="similarity">
    <text evidence="2 8">Belongs to the alanine or glycine:cation symporter (AGCS) (TC 2.A.25) family.</text>
</comment>
<keyword evidence="3 8" id="KW-0813">Transport</keyword>
<evidence type="ECO:0000256" key="2">
    <source>
        <dbReference type="ARBA" id="ARBA00009261"/>
    </source>
</evidence>
<keyword evidence="5 8" id="KW-0812">Transmembrane</keyword>
<dbReference type="EMBL" id="QZJZ01000099">
    <property type="protein sequence ID" value="RJP56212.1"/>
    <property type="molecule type" value="Genomic_DNA"/>
</dbReference>
<name>A0A3A4QTX2_9BACT</name>
<keyword evidence="6 8" id="KW-1133">Transmembrane helix</keyword>
<feature type="transmembrane region" description="Helical" evidence="8">
    <location>
        <begin position="422"/>
        <end position="443"/>
    </location>
</feature>
<feature type="transmembrane region" description="Helical" evidence="8">
    <location>
        <begin position="313"/>
        <end position="333"/>
    </location>
</feature>
<feature type="transmembrane region" description="Helical" evidence="8">
    <location>
        <begin position="189"/>
        <end position="209"/>
    </location>
</feature>
<proteinExistence type="inferred from homology"/>
<organism evidence="9 10">
    <name type="scientific">Candidatus Auribacter fodinae</name>
    <dbReference type="NCBI Taxonomy" id="2093366"/>
    <lineage>
        <taxon>Bacteria</taxon>
        <taxon>Pseudomonadati</taxon>
        <taxon>Candidatus Auribacterota</taxon>
        <taxon>Candidatus Auribacteria</taxon>
        <taxon>Candidatus Auribacterales</taxon>
        <taxon>Candidatus Auribacteraceae</taxon>
        <taxon>Candidatus Auribacter</taxon>
    </lineage>
</organism>
<dbReference type="GO" id="GO:0005283">
    <property type="term" value="F:amino acid:sodium symporter activity"/>
    <property type="evidence" value="ECO:0007669"/>
    <property type="project" value="InterPro"/>
</dbReference>
<evidence type="ECO:0000256" key="7">
    <source>
        <dbReference type="ARBA" id="ARBA00023136"/>
    </source>
</evidence>
<comment type="caution">
    <text evidence="9">The sequence shown here is derived from an EMBL/GenBank/DDBJ whole genome shotgun (WGS) entry which is preliminary data.</text>
</comment>
<feature type="transmembrane region" description="Helical" evidence="8">
    <location>
        <begin position="97"/>
        <end position="118"/>
    </location>
</feature>
<dbReference type="InterPro" id="IPR001463">
    <property type="entry name" value="Na/Ala_symport"/>
</dbReference>
<keyword evidence="7 8" id="KW-0472">Membrane</keyword>
<evidence type="ECO:0000313" key="10">
    <source>
        <dbReference type="Proteomes" id="UP000266426"/>
    </source>
</evidence>
<evidence type="ECO:0000256" key="5">
    <source>
        <dbReference type="ARBA" id="ARBA00022692"/>
    </source>
</evidence>
<keyword evidence="8" id="KW-0769">Symport</keyword>
<dbReference type="PRINTS" id="PR00175">
    <property type="entry name" value="NAALASMPORT"/>
</dbReference>
<feature type="transmembrane region" description="Helical" evidence="8">
    <location>
        <begin position="12"/>
        <end position="30"/>
    </location>
</feature>
<evidence type="ECO:0000256" key="8">
    <source>
        <dbReference type="RuleBase" id="RU363064"/>
    </source>
</evidence>
<feature type="transmembrane region" description="Helical" evidence="8">
    <location>
        <begin position="67"/>
        <end position="91"/>
    </location>
</feature>
<gene>
    <name evidence="9" type="ORF">C4541_12825</name>
</gene>
<reference evidence="9 10" key="1">
    <citation type="journal article" date="2017" name="ISME J.">
        <title>Energy and carbon metabolisms in a deep terrestrial subsurface fluid microbial community.</title>
        <authorList>
            <person name="Momper L."/>
            <person name="Jungbluth S.P."/>
            <person name="Lee M.D."/>
            <person name="Amend J.P."/>
        </authorList>
    </citation>
    <scope>NUCLEOTIDE SEQUENCE [LARGE SCALE GENOMIC DNA]</scope>
    <source>
        <strain evidence="9">SURF_26</strain>
    </source>
</reference>
<evidence type="ECO:0000256" key="1">
    <source>
        <dbReference type="ARBA" id="ARBA00004651"/>
    </source>
</evidence>
<keyword evidence="4 8" id="KW-1003">Cell membrane</keyword>
<dbReference type="Pfam" id="PF01235">
    <property type="entry name" value="Na_Ala_symp"/>
    <property type="match status" value="1"/>
</dbReference>
<dbReference type="PANTHER" id="PTHR30330:SF3">
    <property type="entry name" value="TRANSCRIPTIONAL REGULATOR, LRP FAMILY"/>
    <property type="match status" value="1"/>
</dbReference>
<evidence type="ECO:0000256" key="3">
    <source>
        <dbReference type="ARBA" id="ARBA00022448"/>
    </source>
</evidence>
<evidence type="ECO:0000256" key="4">
    <source>
        <dbReference type="ARBA" id="ARBA00022475"/>
    </source>
</evidence>
<dbReference type="Proteomes" id="UP000266426">
    <property type="component" value="Unassembled WGS sequence"/>
</dbReference>
<dbReference type="PROSITE" id="PS00873">
    <property type="entry name" value="NA_ALANINE_SYMP"/>
    <property type="match status" value="1"/>
</dbReference>
<dbReference type="AlphaFoldDB" id="A0A3A4QTX2"/>
<comment type="subcellular location">
    <subcellularLocation>
        <location evidence="1 8">Cell membrane</location>
        <topology evidence="1 8">Multi-pass membrane protein</topology>
    </subcellularLocation>
</comment>
<feature type="transmembrane region" description="Helical" evidence="8">
    <location>
        <begin position="395"/>
        <end position="415"/>
    </location>
</feature>
<evidence type="ECO:0000313" key="9">
    <source>
        <dbReference type="EMBL" id="RJP56212.1"/>
    </source>
</evidence>
<dbReference type="GO" id="GO:0005886">
    <property type="term" value="C:plasma membrane"/>
    <property type="evidence" value="ECO:0007669"/>
    <property type="project" value="UniProtKB-SubCell"/>
</dbReference>
<dbReference type="Gene3D" id="1.20.1740.10">
    <property type="entry name" value="Amino acid/polyamine transporter I"/>
    <property type="match status" value="1"/>
</dbReference>
<sequence>MTIPDLIAKINSFVWGIPLMVLLVGTGLFLTSRMKFVQFRGFKHACSILRGKYDRPGDPGEITHFRALATALSATIGTGNIVGVATAVMLGGPGAVFWMWVTALVGMATKFTSCTLAVHFRKIDEQGEAHGGPMHFIEQGLGKRFRWLACMFAFFTATASLGIGNMFQINNVSAAINTLIFGYGQKPVIAINVIVGLIGASLVAMVILGGIKRIAQFSGKILPVMCLFYVIGGLIILIKNYDLILPGLQLIFTKAFSAPESVSGGLLGGVIRHGVARGLFSNEAGMGSAAIAHGAAKTNEPVREGLVAMLGPFIDTIIVCSITGLVIICTGAFDQTADSAKMTSLAFDIGLAGSGWMVSVGILFFAFSTLVSWSYYGDRAVDYLFGKKAVTPYRIVYVIFVFIGAISSFPTVICFCDTMNGLMAIPNLIAIAVLSPLVARLAADYFKRMNS</sequence>
<feature type="transmembrane region" description="Helical" evidence="8">
    <location>
        <begin position="345"/>
        <end position="375"/>
    </location>
</feature>
<dbReference type="PANTHER" id="PTHR30330">
    <property type="entry name" value="AGSS FAMILY TRANSPORTER, SODIUM-ALANINE"/>
    <property type="match status" value="1"/>
</dbReference>
<evidence type="ECO:0000256" key="6">
    <source>
        <dbReference type="ARBA" id="ARBA00022989"/>
    </source>
</evidence>
<accession>A0A3A4QTX2</accession>
<dbReference type="NCBIfam" id="TIGR00835">
    <property type="entry name" value="agcS"/>
    <property type="match status" value="1"/>
</dbReference>
<feature type="transmembrane region" description="Helical" evidence="8">
    <location>
        <begin position="147"/>
        <end position="169"/>
    </location>
</feature>